<evidence type="ECO:0000256" key="2">
    <source>
        <dbReference type="SAM" id="Phobius"/>
    </source>
</evidence>
<comment type="caution">
    <text evidence="3">The sequence shown here is derived from an EMBL/GenBank/DDBJ whole genome shotgun (WGS) entry which is preliminary data.</text>
</comment>
<evidence type="ECO:0000313" key="3">
    <source>
        <dbReference type="EMBL" id="GAA3733624.1"/>
    </source>
</evidence>
<proteinExistence type="predicted"/>
<protein>
    <submittedName>
        <fullName evidence="3">Uncharacterized protein</fullName>
    </submittedName>
</protein>
<accession>A0ABP7FAD0</accession>
<keyword evidence="4" id="KW-1185">Reference proteome</keyword>
<reference evidence="4" key="1">
    <citation type="journal article" date="2019" name="Int. J. Syst. Evol. Microbiol.">
        <title>The Global Catalogue of Microorganisms (GCM) 10K type strain sequencing project: providing services to taxonomists for standard genome sequencing and annotation.</title>
        <authorList>
            <consortium name="The Broad Institute Genomics Platform"/>
            <consortium name="The Broad Institute Genome Sequencing Center for Infectious Disease"/>
            <person name="Wu L."/>
            <person name="Ma J."/>
        </authorList>
    </citation>
    <scope>NUCLEOTIDE SEQUENCE [LARGE SCALE GENOMIC DNA]</scope>
    <source>
        <strain evidence="4">JCM 30846</strain>
    </source>
</reference>
<keyword evidence="2" id="KW-0812">Transmembrane</keyword>
<evidence type="ECO:0000256" key="1">
    <source>
        <dbReference type="SAM" id="MobiDB-lite"/>
    </source>
</evidence>
<organism evidence="3 4">
    <name type="scientific">Streptomyces tremellae</name>
    <dbReference type="NCBI Taxonomy" id="1124239"/>
    <lineage>
        <taxon>Bacteria</taxon>
        <taxon>Bacillati</taxon>
        <taxon>Actinomycetota</taxon>
        <taxon>Actinomycetes</taxon>
        <taxon>Kitasatosporales</taxon>
        <taxon>Streptomycetaceae</taxon>
        <taxon>Streptomyces</taxon>
    </lineage>
</organism>
<feature type="transmembrane region" description="Helical" evidence="2">
    <location>
        <begin position="56"/>
        <end position="77"/>
    </location>
</feature>
<name>A0ABP7FAD0_9ACTN</name>
<evidence type="ECO:0000313" key="4">
    <source>
        <dbReference type="Proteomes" id="UP001499884"/>
    </source>
</evidence>
<feature type="region of interest" description="Disordered" evidence="1">
    <location>
        <begin position="1"/>
        <end position="21"/>
    </location>
</feature>
<keyword evidence="2" id="KW-1133">Transmembrane helix</keyword>
<dbReference type="EMBL" id="BAABEP010000021">
    <property type="protein sequence ID" value="GAA3733624.1"/>
    <property type="molecule type" value="Genomic_DNA"/>
</dbReference>
<feature type="compositionally biased region" description="Low complexity" evidence="1">
    <location>
        <begin position="11"/>
        <end position="21"/>
    </location>
</feature>
<keyword evidence="2" id="KW-0472">Membrane</keyword>
<feature type="transmembrane region" description="Helical" evidence="2">
    <location>
        <begin position="32"/>
        <end position="50"/>
    </location>
</feature>
<dbReference type="RefSeq" id="WP_345647570.1">
    <property type="nucleotide sequence ID" value="NZ_BAABEP010000021.1"/>
</dbReference>
<dbReference type="Proteomes" id="UP001499884">
    <property type="component" value="Unassembled WGS sequence"/>
</dbReference>
<gene>
    <name evidence="3" type="ORF">GCM10023082_33750</name>
</gene>
<sequence>MAHTDSRPLDTTTAHAPHAPAGAVTGDAVLRVLLWAVVIVSVAINAIASYGGAHTATHLVCGLISLAGATALATRALRRRR</sequence>